<dbReference type="Gene3D" id="3.40.50.180">
    <property type="entry name" value="Methylesterase CheB, C-terminal domain"/>
    <property type="match status" value="1"/>
</dbReference>
<evidence type="ECO:0000259" key="5">
    <source>
        <dbReference type="PROSITE" id="PS50122"/>
    </source>
</evidence>
<gene>
    <name evidence="6" type="ORF">GNE07_07110</name>
</gene>
<evidence type="ECO:0000313" key="7">
    <source>
        <dbReference type="Proteomes" id="UP000434223"/>
    </source>
</evidence>
<dbReference type="GO" id="GO:0006935">
    <property type="term" value="P:chemotaxis"/>
    <property type="evidence" value="ECO:0007669"/>
    <property type="project" value="UniProtKB-UniRule"/>
</dbReference>
<dbReference type="GO" id="GO:0005737">
    <property type="term" value="C:cytoplasm"/>
    <property type="evidence" value="ECO:0007669"/>
    <property type="project" value="InterPro"/>
</dbReference>
<dbReference type="GO" id="GO:0000156">
    <property type="term" value="F:phosphorelay response regulator activity"/>
    <property type="evidence" value="ECO:0007669"/>
    <property type="project" value="InterPro"/>
</dbReference>
<accession>A0AAW9WBY9</accession>
<feature type="active site" evidence="4">
    <location>
        <position position="45"/>
    </location>
</feature>
<evidence type="ECO:0000313" key="6">
    <source>
        <dbReference type="EMBL" id="MUB62825.1"/>
    </source>
</evidence>
<evidence type="ECO:0000256" key="2">
    <source>
        <dbReference type="ARBA" id="ARBA00039140"/>
    </source>
</evidence>
<sequence>MNCLSMCARLFTESKEPPALRRRGEESVGGQAEKKSRYLVVIGASAGGPKAVLTVLKDLPVTTCGILVVQHLSHGFSGKFADFLNPQCRMQVKEARSGEAVCDGTVYIAPDGCQLTLGKLEDGFIIRCIPGERSGGFCPSISVTMHSVAETVKENAMGIILTGMGGDGSDGLLAMRQAGACTIAQDKKTSDIYSMPESAYRNGGAERQMELGRINGEITRFCMNMNKKTGR</sequence>
<dbReference type="SUPFAM" id="SSF52738">
    <property type="entry name" value="Methylesterase CheB, C-terminal domain"/>
    <property type="match status" value="1"/>
</dbReference>
<dbReference type="InterPro" id="IPR000673">
    <property type="entry name" value="Sig_transdc_resp-reg_Me-estase"/>
</dbReference>
<proteinExistence type="predicted"/>
<dbReference type="PROSITE" id="PS50122">
    <property type="entry name" value="CHEB"/>
    <property type="match status" value="1"/>
</dbReference>
<comment type="catalytic activity">
    <reaction evidence="3">
        <text>[protein]-L-glutamate 5-O-methyl ester + H2O = L-glutamyl-[protein] + methanol + H(+)</text>
        <dbReference type="Rhea" id="RHEA:23236"/>
        <dbReference type="Rhea" id="RHEA-COMP:10208"/>
        <dbReference type="Rhea" id="RHEA-COMP:10311"/>
        <dbReference type="ChEBI" id="CHEBI:15377"/>
        <dbReference type="ChEBI" id="CHEBI:15378"/>
        <dbReference type="ChEBI" id="CHEBI:17790"/>
        <dbReference type="ChEBI" id="CHEBI:29973"/>
        <dbReference type="ChEBI" id="CHEBI:82795"/>
        <dbReference type="EC" id="3.1.1.61"/>
    </reaction>
</comment>
<reference evidence="6 7" key="1">
    <citation type="submission" date="2019-09" db="EMBL/GenBank/DDBJ databases">
        <title>Draft genome sequencing of Hungatella hathewayi 123Y-2.</title>
        <authorList>
            <person name="Lv Q."/>
            <person name="Li S."/>
        </authorList>
    </citation>
    <scope>NUCLEOTIDE SEQUENCE [LARGE SCALE GENOMIC DNA]</scope>
    <source>
        <strain evidence="6 7">123Y-2</strain>
    </source>
</reference>
<keyword evidence="1 4" id="KW-0378">Hydrolase</keyword>
<dbReference type="PANTHER" id="PTHR42872">
    <property type="entry name" value="PROTEIN-GLUTAMATE METHYLESTERASE/PROTEIN-GLUTAMINE GLUTAMINASE"/>
    <property type="match status" value="1"/>
</dbReference>
<comment type="caution">
    <text evidence="6">The sequence shown here is derived from an EMBL/GenBank/DDBJ whole genome shotgun (WGS) entry which is preliminary data.</text>
</comment>
<feature type="domain" description="CheB-type methylesterase" evidence="5">
    <location>
        <begin position="33"/>
        <end position="219"/>
    </location>
</feature>
<dbReference type="AlphaFoldDB" id="A0AAW9WBY9"/>
<dbReference type="InterPro" id="IPR035909">
    <property type="entry name" value="CheB_C"/>
</dbReference>
<evidence type="ECO:0000256" key="4">
    <source>
        <dbReference type="PROSITE-ProRule" id="PRU00050"/>
    </source>
</evidence>
<organism evidence="6 7">
    <name type="scientific">Hungatella hathewayi</name>
    <dbReference type="NCBI Taxonomy" id="154046"/>
    <lineage>
        <taxon>Bacteria</taxon>
        <taxon>Bacillati</taxon>
        <taxon>Bacillota</taxon>
        <taxon>Clostridia</taxon>
        <taxon>Lachnospirales</taxon>
        <taxon>Lachnospiraceae</taxon>
        <taxon>Hungatella</taxon>
    </lineage>
</organism>
<protein>
    <recommendedName>
        <fullName evidence="2">protein-glutamate methylesterase</fullName>
        <ecNumber evidence="2">3.1.1.61</ecNumber>
    </recommendedName>
</protein>
<feature type="active site" evidence="4">
    <location>
        <position position="71"/>
    </location>
</feature>
<name>A0AAW9WBY9_9FIRM</name>
<dbReference type="EC" id="3.1.1.61" evidence="2"/>
<dbReference type="CDD" id="cd16432">
    <property type="entry name" value="CheB_Rec"/>
    <property type="match status" value="1"/>
</dbReference>
<dbReference type="GO" id="GO:0008984">
    <property type="term" value="F:protein-glutamate methylesterase activity"/>
    <property type="evidence" value="ECO:0007669"/>
    <property type="project" value="UniProtKB-EC"/>
</dbReference>
<evidence type="ECO:0000256" key="3">
    <source>
        <dbReference type="ARBA" id="ARBA00048267"/>
    </source>
</evidence>
<dbReference type="Proteomes" id="UP000434223">
    <property type="component" value="Unassembled WGS sequence"/>
</dbReference>
<dbReference type="PANTHER" id="PTHR42872:SF6">
    <property type="entry name" value="PROTEIN-GLUTAMATE METHYLESTERASE_PROTEIN-GLUTAMINE GLUTAMINASE"/>
    <property type="match status" value="1"/>
</dbReference>
<keyword evidence="4" id="KW-0145">Chemotaxis</keyword>
<evidence type="ECO:0000256" key="1">
    <source>
        <dbReference type="ARBA" id="ARBA00022801"/>
    </source>
</evidence>
<dbReference type="Pfam" id="PF01339">
    <property type="entry name" value="CheB_methylest"/>
    <property type="match status" value="1"/>
</dbReference>
<feature type="active site" evidence="4">
    <location>
        <position position="167"/>
    </location>
</feature>
<dbReference type="EMBL" id="WNME01000003">
    <property type="protein sequence ID" value="MUB62825.1"/>
    <property type="molecule type" value="Genomic_DNA"/>
</dbReference>